<dbReference type="InterPro" id="IPR023192">
    <property type="entry name" value="TGS-like_dom_sf"/>
</dbReference>
<dbReference type="InterPro" id="IPR004396">
    <property type="entry name" value="ATPase_YchF/OLA1"/>
</dbReference>
<accession>Q2S6K6</accession>
<dbReference type="InterPro" id="IPR004095">
    <property type="entry name" value="TGS"/>
</dbReference>
<proteinExistence type="inferred from homology"/>
<dbReference type="Gene3D" id="3.10.20.30">
    <property type="match status" value="1"/>
</dbReference>
<dbReference type="HAMAP" id="MF_00944">
    <property type="entry name" value="YchF_OLA1_ATPase"/>
    <property type="match status" value="1"/>
</dbReference>
<dbReference type="SUPFAM" id="SSF81271">
    <property type="entry name" value="TGS-like"/>
    <property type="match status" value="1"/>
</dbReference>
<dbReference type="CDD" id="cd01900">
    <property type="entry name" value="YchF"/>
    <property type="match status" value="1"/>
</dbReference>
<evidence type="ECO:0000259" key="9">
    <source>
        <dbReference type="PROSITE" id="PS51880"/>
    </source>
</evidence>
<comment type="function">
    <text evidence="6">ATPase that binds to both the 70S ribosome and the 50S ribosomal subunit in a nucleotide-independent manner.</text>
</comment>
<dbReference type="eggNOG" id="COG0012">
    <property type="taxonomic scope" value="Bacteria"/>
</dbReference>
<dbReference type="HOGENOM" id="CLU_018395_0_1_10"/>
<dbReference type="Pfam" id="PF06071">
    <property type="entry name" value="YchF-GTPase_C"/>
    <property type="match status" value="1"/>
</dbReference>
<evidence type="ECO:0000256" key="3">
    <source>
        <dbReference type="ARBA" id="ARBA00022741"/>
    </source>
</evidence>
<comment type="cofactor">
    <cofactor evidence="1">
        <name>Mg(2+)</name>
        <dbReference type="ChEBI" id="CHEBI:18420"/>
    </cofactor>
</comment>
<dbReference type="InterPro" id="IPR012675">
    <property type="entry name" value="Beta-grasp_dom_sf"/>
</dbReference>
<feature type="binding site" evidence="6">
    <location>
        <begin position="48"/>
        <end position="53"/>
    </location>
    <ligand>
        <name>ATP</name>
        <dbReference type="ChEBI" id="CHEBI:30616"/>
    </ligand>
</feature>
<keyword evidence="4 6" id="KW-0067">ATP-binding</keyword>
<feature type="region of interest" description="Disordered" evidence="7">
    <location>
        <begin position="1"/>
        <end position="33"/>
    </location>
</feature>
<gene>
    <name evidence="6 10" type="primary">ychF</name>
    <name evidence="10" type="ordered locus">SRU_0017</name>
</gene>
<evidence type="ECO:0000313" key="10">
    <source>
        <dbReference type="EMBL" id="ABC44650.1"/>
    </source>
</evidence>
<evidence type="ECO:0000259" key="8">
    <source>
        <dbReference type="PROSITE" id="PS51710"/>
    </source>
</evidence>
<dbReference type="PATRIC" id="fig|309807.25.peg.17"/>
<feature type="domain" description="TGS" evidence="9">
    <location>
        <begin position="315"/>
        <end position="398"/>
    </location>
</feature>
<evidence type="ECO:0000256" key="1">
    <source>
        <dbReference type="ARBA" id="ARBA00001946"/>
    </source>
</evidence>
<dbReference type="Gene3D" id="3.40.50.300">
    <property type="entry name" value="P-loop containing nucleotide triphosphate hydrolases"/>
    <property type="match status" value="1"/>
</dbReference>
<dbReference type="GO" id="GO:0005524">
    <property type="term" value="F:ATP binding"/>
    <property type="evidence" value="ECO:0007669"/>
    <property type="project" value="UniProtKB-UniRule"/>
</dbReference>
<dbReference type="GO" id="GO:0005737">
    <property type="term" value="C:cytoplasm"/>
    <property type="evidence" value="ECO:0007669"/>
    <property type="project" value="TreeGrafter"/>
</dbReference>
<dbReference type="PANTHER" id="PTHR23305">
    <property type="entry name" value="OBG GTPASE FAMILY"/>
    <property type="match status" value="1"/>
</dbReference>
<protein>
    <recommendedName>
        <fullName evidence="6">Ribosome-binding ATPase YchF</fullName>
    </recommendedName>
</protein>
<dbReference type="EnsemblBacteria" id="ABC44650">
    <property type="protein sequence ID" value="ABC44650"/>
    <property type="gene ID" value="SRU_0017"/>
</dbReference>
<dbReference type="SMR" id="Q2S6K6"/>
<dbReference type="FunFam" id="1.10.150.300:FF:000001">
    <property type="entry name" value="Ribosome-binding ATPase YchF"/>
    <property type="match status" value="1"/>
</dbReference>
<dbReference type="AlphaFoldDB" id="Q2S6K6"/>
<dbReference type="InterPro" id="IPR012676">
    <property type="entry name" value="TGS-like"/>
</dbReference>
<dbReference type="PROSITE" id="PS51710">
    <property type="entry name" value="G_OBG"/>
    <property type="match status" value="1"/>
</dbReference>
<keyword evidence="2" id="KW-0479">Metal-binding</keyword>
<dbReference type="FunFam" id="3.10.20.30:FF:000001">
    <property type="entry name" value="Ribosome-binding ATPase YchF"/>
    <property type="match status" value="1"/>
</dbReference>
<evidence type="ECO:0000256" key="5">
    <source>
        <dbReference type="ARBA" id="ARBA00022842"/>
    </source>
</evidence>
<dbReference type="InterPro" id="IPR006073">
    <property type="entry name" value="GTP-bd"/>
</dbReference>
<evidence type="ECO:0000256" key="7">
    <source>
        <dbReference type="SAM" id="MobiDB-lite"/>
    </source>
</evidence>
<dbReference type="GO" id="GO:0016887">
    <property type="term" value="F:ATP hydrolysis activity"/>
    <property type="evidence" value="ECO:0007669"/>
    <property type="project" value="UniProtKB-UniRule"/>
</dbReference>
<dbReference type="GO" id="GO:0005525">
    <property type="term" value="F:GTP binding"/>
    <property type="evidence" value="ECO:0007669"/>
    <property type="project" value="InterPro"/>
</dbReference>
<dbReference type="Pfam" id="PF01926">
    <property type="entry name" value="MMR_HSR1"/>
    <property type="match status" value="1"/>
</dbReference>
<dbReference type="GO" id="GO:0046872">
    <property type="term" value="F:metal ion binding"/>
    <property type="evidence" value="ECO:0007669"/>
    <property type="project" value="UniProtKB-KW"/>
</dbReference>
<dbReference type="CDD" id="cd04867">
    <property type="entry name" value="TGS_YchF_OLA1"/>
    <property type="match status" value="1"/>
</dbReference>
<dbReference type="PIRSF" id="PIRSF006641">
    <property type="entry name" value="CHP00092"/>
    <property type="match status" value="1"/>
</dbReference>
<keyword evidence="3 6" id="KW-0547">Nucleotide-binding</keyword>
<dbReference type="SUPFAM" id="SSF52540">
    <property type="entry name" value="P-loop containing nucleoside triphosphate hydrolases"/>
    <property type="match status" value="1"/>
</dbReference>
<evidence type="ECO:0000313" key="11">
    <source>
        <dbReference type="Proteomes" id="UP000008674"/>
    </source>
</evidence>
<feature type="domain" description="OBG-type G" evidence="8">
    <location>
        <begin position="39"/>
        <end position="293"/>
    </location>
</feature>
<comment type="similarity">
    <text evidence="6">Belongs to the TRAFAC class OBG-HflX-like GTPase superfamily. OBG GTPase family. YchF/OLA1 subfamily.</text>
</comment>
<dbReference type="PRINTS" id="PR00326">
    <property type="entry name" value="GTP1OBG"/>
</dbReference>
<evidence type="ECO:0000256" key="6">
    <source>
        <dbReference type="HAMAP-Rule" id="MF_00944"/>
    </source>
</evidence>
<sequence length="400" mass="43597">MCRTPTDSPALNSEQERTRWPSHASRSSFRSGLNPPMSLQCGLVGLPNVGKSTIFNALSSAGAEADNYPFCTVDPNVGVVPVPDDRLPRVAELAGSPETIPTSIEFVDIAGLVEGAAEGEGLGNQFLAQIREVDAIIHVVRCFEDEEVAHVAGSVDPTRDVEVINTELLLKDLETVEKRLDTVKTAAKKGDQEAAEELEVFERLHDHLSEGAWARSFEAGAAERPLVDELFLVTDKPVLYVANVGENDLPDGNAYVDQLRPIAQNEGTRVVVTSAELEAQLTELDPEERQLFLDDSGLQRAGLERLIHAAYDVLDLITFFTADEKGAYAWAIEEGTRAPQAAGEVHSDFEQGFIKAETIHFSDFDEAGSEAAAREAGLLRTEGKDYVVEDGDVMEFRFNV</sequence>
<dbReference type="Proteomes" id="UP000008674">
    <property type="component" value="Chromosome"/>
</dbReference>
<dbReference type="InterPro" id="IPR027417">
    <property type="entry name" value="P-loop_NTPase"/>
</dbReference>
<dbReference type="OrthoDB" id="9807318at2"/>
<reference evidence="10 11" key="1">
    <citation type="journal article" date="2005" name="Proc. Natl. Acad. Sci. U.S.A.">
        <title>The genome of Salinibacter ruber: convergence and gene exchange among hyperhalophilic bacteria and archaea.</title>
        <authorList>
            <person name="Mongodin E.F."/>
            <person name="Nelson K.E."/>
            <person name="Daugherty S."/>
            <person name="Deboy R.T."/>
            <person name="Wister J."/>
            <person name="Khouri H."/>
            <person name="Weidman J."/>
            <person name="Walsh D.A."/>
            <person name="Papke R.T."/>
            <person name="Sanchez Perez G."/>
            <person name="Sharma A.K."/>
            <person name="Nesbo C.L."/>
            <person name="MacLeod D."/>
            <person name="Bapteste E."/>
            <person name="Doolittle W.F."/>
            <person name="Charlebois R.L."/>
            <person name="Legault B."/>
            <person name="Rodriguez-Valera F."/>
        </authorList>
    </citation>
    <scope>NUCLEOTIDE SEQUENCE [LARGE SCALE GENOMIC DNA]</scope>
    <source>
        <strain evidence="11">DSM 13855 / CECT 5946 / M31</strain>
    </source>
</reference>
<dbReference type="Gene3D" id="1.10.150.300">
    <property type="entry name" value="TGS-like domain"/>
    <property type="match status" value="1"/>
</dbReference>
<evidence type="ECO:0000256" key="4">
    <source>
        <dbReference type="ARBA" id="ARBA00022840"/>
    </source>
</evidence>
<dbReference type="EMBL" id="CP000159">
    <property type="protein sequence ID" value="ABC44650.1"/>
    <property type="molecule type" value="Genomic_DNA"/>
</dbReference>
<dbReference type="PANTHER" id="PTHR23305:SF18">
    <property type="entry name" value="OBG-TYPE G DOMAIN-CONTAINING PROTEIN"/>
    <property type="match status" value="1"/>
</dbReference>
<keyword evidence="11" id="KW-1185">Reference proteome</keyword>
<dbReference type="GO" id="GO:0043023">
    <property type="term" value="F:ribosomal large subunit binding"/>
    <property type="evidence" value="ECO:0007669"/>
    <property type="project" value="UniProtKB-UniRule"/>
</dbReference>
<dbReference type="PROSITE" id="PS51880">
    <property type="entry name" value="TGS"/>
    <property type="match status" value="1"/>
</dbReference>
<dbReference type="NCBIfam" id="TIGR00092">
    <property type="entry name" value="redox-regulated ATPase YchF"/>
    <property type="match status" value="1"/>
</dbReference>
<dbReference type="STRING" id="309807.SRU_0017"/>
<organism evidence="10 11">
    <name type="scientific">Salinibacter ruber (strain DSM 13855 / M31)</name>
    <dbReference type="NCBI Taxonomy" id="309807"/>
    <lineage>
        <taxon>Bacteria</taxon>
        <taxon>Pseudomonadati</taxon>
        <taxon>Rhodothermota</taxon>
        <taxon>Rhodothermia</taxon>
        <taxon>Rhodothermales</taxon>
        <taxon>Salinibacteraceae</taxon>
        <taxon>Salinibacter</taxon>
    </lineage>
</organism>
<dbReference type="InterPro" id="IPR031167">
    <property type="entry name" value="G_OBG"/>
</dbReference>
<keyword evidence="5" id="KW-0460">Magnesium</keyword>
<dbReference type="InterPro" id="IPR013029">
    <property type="entry name" value="YchF_C"/>
</dbReference>
<feature type="compositionally biased region" description="Polar residues" evidence="7">
    <location>
        <begin position="1"/>
        <end position="13"/>
    </location>
</feature>
<dbReference type="KEGG" id="sru:SRU_0017"/>
<name>Q2S6K6_SALRD</name>
<dbReference type="InterPro" id="IPR041706">
    <property type="entry name" value="YchF_N"/>
</dbReference>
<evidence type="ECO:0000256" key="2">
    <source>
        <dbReference type="ARBA" id="ARBA00022723"/>
    </source>
</evidence>